<dbReference type="InterPro" id="IPR014755">
    <property type="entry name" value="Cu-Rt/internalin_Ig-like"/>
</dbReference>
<reference evidence="5 6" key="1">
    <citation type="submission" date="2021-12" db="EMBL/GenBank/DDBJ databases">
        <title>Siccirubricoccus leaddurans sp. nov., a high concentration Zn2+ tolerance bacterium.</title>
        <authorList>
            <person name="Cao Y."/>
        </authorList>
    </citation>
    <scope>NUCLEOTIDE SEQUENCE [LARGE SCALE GENOMIC DNA]</scope>
    <source>
        <strain evidence="5 6">KC 17139</strain>
    </source>
</reference>
<feature type="domain" description="CopC" evidence="4">
    <location>
        <begin position="29"/>
        <end position="123"/>
    </location>
</feature>
<dbReference type="InterPro" id="IPR014756">
    <property type="entry name" value="Ig_E-set"/>
</dbReference>
<feature type="signal peptide" evidence="3">
    <location>
        <begin position="1"/>
        <end position="28"/>
    </location>
</feature>
<accession>A0ABT1D1N8</accession>
<keyword evidence="1 3" id="KW-0732">Signal</keyword>
<evidence type="ECO:0000256" key="3">
    <source>
        <dbReference type="SAM" id="SignalP"/>
    </source>
</evidence>
<keyword evidence="6" id="KW-1185">Reference proteome</keyword>
<proteinExistence type="predicted"/>
<evidence type="ECO:0000259" key="4">
    <source>
        <dbReference type="Pfam" id="PF04234"/>
    </source>
</evidence>
<evidence type="ECO:0000313" key="6">
    <source>
        <dbReference type="Proteomes" id="UP001523392"/>
    </source>
</evidence>
<evidence type="ECO:0000256" key="2">
    <source>
        <dbReference type="ARBA" id="ARBA00023008"/>
    </source>
</evidence>
<dbReference type="Gene3D" id="2.60.40.1220">
    <property type="match status" value="1"/>
</dbReference>
<keyword evidence="2" id="KW-0186">Copper</keyword>
<protein>
    <submittedName>
        <fullName evidence="5">Copper resistance protein CopC</fullName>
    </submittedName>
</protein>
<gene>
    <name evidence="5" type="ORF">JYK14_06490</name>
</gene>
<dbReference type="InterPro" id="IPR007348">
    <property type="entry name" value="CopC_dom"/>
</dbReference>
<evidence type="ECO:0000313" key="5">
    <source>
        <dbReference type="EMBL" id="MCO6415824.1"/>
    </source>
</evidence>
<dbReference type="EMBL" id="JAFIRR010000034">
    <property type="protein sequence ID" value="MCO6415824.1"/>
    <property type="molecule type" value="Genomic_DNA"/>
</dbReference>
<dbReference type="RefSeq" id="WP_252952439.1">
    <property type="nucleotide sequence ID" value="NZ_JAFIRR010000034.1"/>
</dbReference>
<feature type="chain" id="PRO_5045802670" evidence="3">
    <location>
        <begin position="29"/>
        <end position="128"/>
    </location>
</feature>
<evidence type="ECO:0000256" key="1">
    <source>
        <dbReference type="ARBA" id="ARBA00022729"/>
    </source>
</evidence>
<comment type="caution">
    <text evidence="5">The sequence shown here is derived from an EMBL/GenBank/DDBJ whole genome shotgun (WGS) entry which is preliminary data.</text>
</comment>
<organism evidence="5 6">
    <name type="scientific">Siccirubricoccus soli</name>
    <dbReference type="NCBI Taxonomy" id="2899147"/>
    <lineage>
        <taxon>Bacteria</taxon>
        <taxon>Pseudomonadati</taxon>
        <taxon>Pseudomonadota</taxon>
        <taxon>Alphaproteobacteria</taxon>
        <taxon>Acetobacterales</taxon>
        <taxon>Roseomonadaceae</taxon>
        <taxon>Siccirubricoccus</taxon>
    </lineage>
</organism>
<dbReference type="SUPFAM" id="SSF81296">
    <property type="entry name" value="E set domains"/>
    <property type="match status" value="1"/>
</dbReference>
<name>A0ABT1D1N8_9PROT</name>
<dbReference type="Pfam" id="PF04234">
    <property type="entry name" value="CopC"/>
    <property type="match status" value="1"/>
</dbReference>
<sequence length="128" mass="13416">MTAPLPRCRALVAAATALGLAAMGPALAHSELHHAEPADGAVLRGSPPAISLMFAMPVRVMTLKLLDEAGREKKLAREGERSAAVEEVRATVQETLPPGGYRIEWRGASADGHVGGGTLAFRVERAAR</sequence>
<dbReference type="Proteomes" id="UP001523392">
    <property type="component" value="Unassembled WGS sequence"/>
</dbReference>